<evidence type="ECO:0000313" key="2">
    <source>
        <dbReference type="Proteomes" id="UP000798662"/>
    </source>
</evidence>
<name>A0ACC3BP79_PYRYE</name>
<accession>A0ACC3BP79</accession>
<dbReference type="EMBL" id="CM020618">
    <property type="protein sequence ID" value="KAK1859771.1"/>
    <property type="molecule type" value="Genomic_DNA"/>
</dbReference>
<proteinExistence type="predicted"/>
<sequence>MGLGVPNGCEQVLHEVDAALAAHPEWGIVQMDFANAFNNVIRVAAPAIIKHAFPLQVPYVRWMYGQMSPTVYGWEEESDGPGELGLRARLSLLVERGAQQGDPQGPLLHAAALHLVLCRLDEETGLTIRAFHDDVIAVGPVELLGGLMRAAATYGATVDAHLALAKCRAWSPSGCPSLADLTAQWAGREITQFSVPLGSEEFVVDAVAALVDDHAAAVAAITALPQEEVQSQLVRLRMCATPRASYFFRFLAPADGVSLATAVDAISRPAPDTLLCGPGDTPATRATIYARAALPVRMEVLGLGDRALVVSVAHAASWLDTLRAVERYSCQIELLANAVASLPPPASPSCESVKSRPLVGPQWR</sequence>
<organism evidence="1 2">
    <name type="scientific">Pyropia yezoensis</name>
    <name type="common">Susabi-nori</name>
    <name type="synonym">Porphyra yezoensis</name>
    <dbReference type="NCBI Taxonomy" id="2788"/>
    <lineage>
        <taxon>Eukaryota</taxon>
        <taxon>Rhodophyta</taxon>
        <taxon>Bangiophyceae</taxon>
        <taxon>Bangiales</taxon>
        <taxon>Bangiaceae</taxon>
        <taxon>Pyropia</taxon>
    </lineage>
</organism>
<comment type="caution">
    <text evidence="1">The sequence shown here is derived from an EMBL/GenBank/DDBJ whole genome shotgun (WGS) entry which is preliminary data.</text>
</comment>
<evidence type="ECO:0000313" key="1">
    <source>
        <dbReference type="EMBL" id="KAK1859771.1"/>
    </source>
</evidence>
<protein>
    <submittedName>
        <fullName evidence="1">Uncharacterized protein</fullName>
    </submittedName>
</protein>
<reference evidence="1" key="1">
    <citation type="submission" date="2019-11" db="EMBL/GenBank/DDBJ databases">
        <title>Nori genome reveals adaptations in red seaweeds to the harsh intertidal environment.</title>
        <authorList>
            <person name="Wang D."/>
            <person name="Mao Y."/>
        </authorList>
    </citation>
    <scope>NUCLEOTIDE SEQUENCE</scope>
    <source>
        <tissue evidence="1">Gametophyte</tissue>
    </source>
</reference>
<keyword evidence="2" id="KW-1185">Reference proteome</keyword>
<dbReference type="Proteomes" id="UP000798662">
    <property type="component" value="Chromosome 1"/>
</dbReference>
<gene>
    <name evidence="1" type="ORF">I4F81_002365</name>
</gene>